<reference evidence="1 2" key="1">
    <citation type="journal article" date="2022" name="bioRxiv">
        <title>The genome of the oomycete Peronosclerospora sorghi, a cosmopolitan pathogen of maize and sorghum, is inflated with dispersed pseudogenes.</title>
        <authorList>
            <person name="Fletcher K."/>
            <person name="Martin F."/>
            <person name="Isakeit T."/>
            <person name="Cavanaugh K."/>
            <person name="Magill C."/>
            <person name="Michelmore R."/>
        </authorList>
    </citation>
    <scope>NUCLEOTIDE SEQUENCE [LARGE SCALE GENOMIC DNA]</scope>
    <source>
        <strain evidence="1">P6</strain>
    </source>
</reference>
<dbReference type="Proteomes" id="UP001163321">
    <property type="component" value="Chromosome 13"/>
</dbReference>
<dbReference type="EMBL" id="CM047592">
    <property type="protein sequence ID" value="KAI9918155.1"/>
    <property type="molecule type" value="Genomic_DNA"/>
</dbReference>
<gene>
    <name evidence="1" type="ORF">PsorP6_013180</name>
</gene>
<keyword evidence="2" id="KW-1185">Reference proteome</keyword>
<comment type="caution">
    <text evidence="1">The sequence shown here is derived from an EMBL/GenBank/DDBJ whole genome shotgun (WGS) entry which is preliminary data.</text>
</comment>
<accession>A0ACC0WJA2</accession>
<protein>
    <submittedName>
        <fullName evidence="1">Uncharacterized protein</fullName>
    </submittedName>
</protein>
<name>A0ACC0WJA2_9STRA</name>
<evidence type="ECO:0000313" key="2">
    <source>
        <dbReference type="Proteomes" id="UP001163321"/>
    </source>
</evidence>
<evidence type="ECO:0000313" key="1">
    <source>
        <dbReference type="EMBL" id="KAI9918155.1"/>
    </source>
</evidence>
<organism evidence="1 2">
    <name type="scientific">Peronosclerospora sorghi</name>
    <dbReference type="NCBI Taxonomy" id="230839"/>
    <lineage>
        <taxon>Eukaryota</taxon>
        <taxon>Sar</taxon>
        <taxon>Stramenopiles</taxon>
        <taxon>Oomycota</taxon>
        <taxon>Peronosporomycetes</taxon>
        <taxon>Peronosporales</taxon>
        <taxon>Peronosporaceae</taxon>
        <taxon>Peronosclerospora</taxon>
    </lineage>
</organism>
<sequence>MDSQTIDRVFRRDACAGRVALVTGGGSGIGQEIAVQLAVFGAKVAVFGRREAALQSTLTILRERGVPENACMMITGDVRSVERADMAVAQIVARFGKLDVLVNAAAGNFLALAEKMSTNAFRTVMEIDAIGTFNMCRAAFDPLKRSKDGRIINITATLQLPATWYQVHASAAKAAVDSLTRSLALEWGQFGIRVTGVAPGPIADTKGSAKLLGDLSPVERKQRMATMIPVGRAGTKSDIAAAVLYLVSPVGNFVSGTVLVVDGGHYLYRTPIVRRETLERWSKEMEKKSRIMADSKL</sequence>
<proteinExistence type="predicted"/>